<dbReference type="OrthoDB" id="3398257at2"/>
<dbReference type="GO" id="GO:0005886">
    <property type="term" value="C:plasma membrane"/>
    <property type="evidence" value="ECO:0007669"/>
    <property type="project" value="UniProtKB-SubCell"/>
</dbReference>
<dbReference type="Pfam" id="PF05423">
    <property type="entry name" value="Mycobact_memb"/>
    <property type="match status" value="1"/>
</dbReference>
<evidence type="ECO:0000256" key="2">
    <source>
        <dbReference type="ARBA" id="ARBA00007531"/>
    </source>
</evidence>
<evidence type="ECO:0000313" key="11">
    <source>
        <dbReference type="Proteomes" id="UP000825008"/>
    </source>
</evidence>
<accession>A0A9X7ZEC4</accession>
<comment type="similarity">
    <text evidence="2">Belongs to the MmpS family.</text>
</comment>
<keyword evidence="5 7" id="KW-1133">Transmembrane helix</keyword>
<keyword evidence="3" id="KW-1003">Cell membrane</keyword>
<dbReference type="KEGG" id="mher:K3U94_22590"/>
<dbReference type="InterPro" id="IPR038468">
    <property type="entry name" value="MmpS_C"/>
</dbReference>
<feature type="transmembrane region" description="Helical" evidence="7">
    <location>
        <begin position="12"/>
        <end position="32"/>
    </location>
</feature>
<comment type="subcellular location">
    <subcellularLocation>
        <location evidence="1">Cell membrane</location>
    </subcellularLocation>
</comment>
<reference evidence="8 10" key="1">
    <citation type="submission" date="2015-05" db="EMBL/GenBank/DDBJ databases">
        <title>Genome sequence of Mycobacterium heraklionense Davo strain.</title>
        <authorList>
            <person name="Greninger A.L."/>
            <person name="Cunningham G."/>
            <person name="Miller S."/>
        </authorList>
    </citation>
    <scope>NUCLEOTIDE SEQUENCE [LARGE SCALE GENOMIC DNA]</scope>
    <source>
        <strain evidence="8 10">Davo</strain>
    </source>
</reference>
<evidence type="ECO:0000313" key="8">
    <source>
        <dbReference type="EMBL" id="KLO29115.1"/>
    </source>
</evidence>
<evidence type="ECO:0000313" key="10">
    <source>
        <dbReference type="Proteomes" id="UP000036464"/>
    </source>
</evidence>
<reference evidence="9" key="2">
    <citation type="submission" date="2021-08" db="EMBL/GenBank/DDBJ databases">
        <title>Whole genome sequencing of non-tuberculosis mycobacteria type-strains.</title>
        <authorList>
            <person name="Igarashi Y."/>
            <person name="Osugi A."/>
            <person name="Mitarai S."/>
        </authorList>
    </citation>
    <scope>NUCLEOTIDE SEQUENCE</scope>
    <source>
        <strain evidence="9">JCM 30995</strain>
    </source>
</reference>
<dbReference type="AlphaFoldDB" id="A0A9X7ZEC4"/>
<organism evidence="9 11">
    <name type="scientific">Mycolicibacter heraklionensis</name>
    <dbReference type="NCBI Taxonomy" id="512402"/>
    <lineage>
        <taxon>Bacteria</taxon>
        <taxon>Bacillati</taxon>
        <taxon>Actinomycetota</taxon>
        <taxon>Actinomycetes</taxon>
        <taxon>Mycobacteriales</taxon>
        <taxon>Mycobacteriaceae</taxon>
        <taxon>Mycolicibacter</taxon>
    </lineage>
</organism>
<evidence type="ECO:0000256" key="1">
    <source>
        <dbReference type="ARBA" id="ARBA00004236"/>
    </source>
</evidence>
<keyword evidence="6 7" id="KW-0472">Membrane</keyword>
<evidence type="ECO:0000256" key="6">
    <source>
        <dbReference type="ARBA" id="ARBA00023136"/>
    </source>
</evidence>
<dbReference type="Proteomes" id="UP000036464">
    <property type="component" value="Unassembled WGS sequence"/>
</dbReference>
<evidence type="ECO:0000256" key="3">
    <source>
        <dbReference type="ARBA" id="ARBA00022475"/>
    </source>
</evidence>
<keyword evidence="10" id="KW-1185">Reference proteome</keyword>
<dbReference type="InterPro" id="IPR008693">
    <property type="entry name" value="MmpS"/>
</dbReference>
<evidence type="ECO:0000256" key="5">
    <source>
        <dbReference type="ARBA" id="ARBA00022989"/>
    </source>
</evidence>
<name>A0A9X7ZEC4_9MYCO</name>
<dbReference type="Proteomes" id="UP000825008">
    <property type="component" value="Chromosome"/>
</dbReference>
<gene>
    <name evidence="8" type="ORF">ABW16_10535</name>
    <name evidence="9" type="ORF">K3U94_22590</name>
</gene>
<proteinExistence type="inferred from homology"/>
<evidence type="ECO:0000256" key="4">
    <source>
        <dbReference type="ARBA" id="ARBA00022692"/>
    </source>
</evidence>
<keyword evidence="4 7" id="KW-0812">Transmembrane</keyword>
<protein>
    <submittedName>
        <fullName evidence="8">Membrane protein</fullName>
    </submittedName>
    <submittedName>
        <fullName evidence="9">MmpS family protein</fullName>
    </submittedName>
</protein>
<sequence>MSSRSTNPLRRAWMPLLIVAVVVVGTLTVLRLRTYFGGENSNLISTKVDDTKPYNPKVVTYEVFGEPGATADISYLDLDSRPQHVDAATLPWSVTLSTTLSAVSPNLFAQGKGSTLGCRISIDNELKDERTATGYSALTFCLVKSA</sequence>
<evidence type="ECO:0000256" key="7">
    <source>
        <dbReference type="SAM" id="Phobius"/>
    </source>
</evidence>
<dbReference type="EMBL" id="LDPO01000007">
    <property type="protein sequence ID" value="KLO29115.1"/>
    <property type="molecule type" value="Genomic_DNA"/>
</dbReference>
<evidence type="ECO:0000313" key="9">
    <source>
        <dbReference type="EMBL" id="QZA07656.1"/>
    </source>
</evidence>
<dbReference type="EMBL" id="CP080997">
    <property type="protein sequence ID" value="QZA07656.1"/>
    <property type="molecule type" value="Genomic_DNA"/>
</dbReference>
<dbReference type="Gene3D" id="2.60.40.2880">
    <property type="entry name" value="MmpS1-5, C-terminal soluble domain"/>
    <property type="match status" value="1"/>
</dbReference>